<dbReference type="PANTHER" id="PTHR33505">
    <property type="entry name" value="ZGC:162634"/>
    <property type="match status" value="1"/>
</dbReference>
<dbReference type="Ensembl" id="ENSCWAT00000026360.1">
    <property type="protein sequence ID" value="ENSCWAP00000024320.1"/>
    <property type="gene ID" value="ENSCWAG00000018505.1"/>
</dbReference>
<dbReference type="PANTHER" id="PTHR33505:SF6">
    <property type="entry name" value="PROTEIN PREY, MITOCHONDRIAL"/>
    <property type="match status" value="1"/>
</dbReference>
<protein>
    <submittedName>
        <fullName evidence="1">Uncharacterized protein</fullName>
    </submittedName>
</protein>
<reference evidence="1" key="2">
    <citation type="submission" date="2025-09" db="UniProtKB">
        <authorList>
            <consortium name="Ensembl"/>
        </authorList>
    </citation>
    <scope>IDENTIFICATION</scope>
</reference>
<organism evidence="1 2">
    <name type="scientific">Catagonus wagneri</name>
    <name type="common">Chacoan peccary</name>
    <dbReference type="NCBI Taxonomy" id="51154"/>
    <lineage>
        <taxon>Eukaryota</taxon>
        <taxon>Metazoa</taxon>
        <taxon>Chordata</taxon>
        <taxon>Craniata</taxon>
        <taxon>Vertebrata</taxon>
        <taxon>Euteleostomi</taxon>
        <taxon>Mammalia</taxon>
        <taxon>Eutheria</taxon>
        <taxon>Laurasiatheria</taxon>
        <taxon>Artiodactyla</taxon>
        <taxon>Suina</taxon>
        <taxon>Tayassuidae</taxon>
        <taxon>Catagonus</taxon>
    </lineage>
</organism>
<dbReference type="Proteomes" id="UP000694540">
    <property type="component" value="Unplaced"/>
</dbReference>
<accession>A0A8C3XA30</accession>
<dbReference type="SUPFAM" id="SSF158997">
    <property type="entry name" value="Trm112p-like"/>
    <property type="match status" value="1"/>
</dbReference>
<name>A0A8C3XA30_9CETA</name>
<sequence length="193" mass="21528">MTQSGLEWPSGCSLGLPKHTERNAQLALVSTEGDMCTAIHGITQRHPHILGSLRPQKGEEEIALCHMMVLELLVCPLPKKPLRYEASTKQSINEESRTAYPSTDGILNIIPQAARMTHHPPQISRKKRSSCCEQPSTKWTVNFQKRYSAPEDTAETVSRGRRGDYAIEATPYLPGGKPHRLESNCITETQLQD</sequence>
<dbReference type="AlphaFoldDB" id="A0A8C3XA30"/>
<keyword evidence="2" id="KW-1185">Reference proteome</keyword>
<proteinExistence type="predicted"/>
<evidence type="ECO:0000313" key="1">
    <source>
        <dbReference type="Ensembl" id="ENSCWAP00000024320.1"/>
    </source>
</evidence>
<evidence type="ECO:0000313" key="2">
    <source>
        <dbReference type="Proteomes" id="UP000694540"/>
    </source>
</evidence>
<dbReference type="Gene3D" id="2.20.25.10">
    <property type="match status" value="1"/>
</dbReference>
<reference evidence="1" key="1">
    <citation type="submission" date="2025-08" db="UniProtKB">
        <authorList>
            <consortium name="Ensembl"/>
        </authorList>
    </citation>
    <scope>IDENTIFICATION</scope>
</reference>